<feature type="domain" description="ABC transporter" evidence="1">
    <location>
        <begin position="32"/>
        <end position="77"/>
    </location>
</feature>
<dbReference type="InterPro" id="IPR003439">
    <property type="entry name" value="ABC_transporter-like_ATP-bd"/>
</dbReference>
<reference evidence="2 3" key="1">
    <citation type="submission" date="2021-07" db="EMBL/GenBank/DDBJ databases">
        <title>Paenibacillus radiodurans sp. nov., isolated from the southeastern edge of Tengger Desert.</title>
        <authorList>
            <person name="Zhang G."/>
        </authorList>
    </citation>
    <scope>NUCLEOTIDE SEQUENCE [LARGE SCALE GENOMIC DNA]</scope>
    <source>
        <strain evidence="2 3">CCM 7311</strain>
    </source>
</reference>
<proteinExistence type="predicted"/>
<dbReference type="InterPro" id="IPR027417">
    <property type="entry name" value="P-loop_NTPase"/>
</dbReference>
<organism evidence="2 3">
    <name type="scientific">Paenibacillus sepulcri</name>
    <dbReference type="NCBI Taxonomy" id="359917"/>
    <lineage>
        <taxon>Bacteria</taxon>
        <taxon>Bacillati</taxon>
        <taxon>Bacillota</taxon>
        <taxon>Bacilli</taxon>
        <taxon>Bacillales</taxon>
        <taxon>Paenibacillaceae</taxon>
        <taxon>Paenibacillus</taxon>
    </lineage>
</organism>
<protein>
    <submittedName>
        <fullName evidence="2">ATP-binding cassette domain-containing protein</fullName>
    </submittedName>
</protein>
<evidence type="ECO:0000313" key="2">
    <source>
        <dbReference type="EMBL" id="MBW7461854.1"/>
    </source>
</evidence>
<accession>A0ABS7CLM9</accession>
<dbReference type="Gene3D" id="3.40.50.300">
    <property type="entry name" value="P-loop containing nucleotide triphosphate hydrolases"/>
    <property type="match status" value="1"/>
</dbReference>
<dbReference type="SUPFAM" id="SSF52540">
    <property type="entry name" value="P-loop containing nucleoside triphosphate hydrolases"/>
    <property type="match status" value="1"/>
</dbReference>
<sequence>MSEQLLPLTIDGIRLTDDNDGLNPQRSPGTGLKFGQGTITLVMGPNGAGKTRLLEMTAGLRFTEEWNISYGDERMWLRGRKSRRRRNPAALLAYGYASQSPEEQLFARSVASELRY</sequence>
<keyword evidence="2" id="KW-0067">ATP-binding</keyword>
<dbReference type="Proteomes" id="UP001519887">
    <property type="component" value="Unassembled WGS sequence"/>
</dbReference>
<dbReference type="Pfam" id="PF00005">
    <property type="entry name" value="ABC_tran"/>
    <property type="match status" value="1"/>
</dbReference>
<evidence type="ECO:0000259" key="1">
    <source>
        <dbReference type="Pfam" id="PF00005"/>
    </source>
</evidence>
<keyword evidence="2" id="KW-0547">Nucleotide-binding</keyword>
<name>A0ABS7CLM9_9BACL</name>
<feature type="non-terminal residue" evidence="2">
    <location>
        <position position="116"/>
    </location>
</feature>
<comment type="caution">
    <text evidence="2">The sequence shown here is derived from an EMBL/GenBank/DDBJ whole genome shotgun (WGS) entry which is preliminary data.</text>
</comment>
<dbReference type="GO" id="GO:0005524">
    <property type="term" value="F:ATP binding"/>
    <property type="evidence" value="ECO:0007669"/>
    <property type="project" value="UniProtKB-KW"/>
</dbReference>
<dbReference type="EMBL" id="JAHZIK010003340">
    <property type="protein sequence ID" value="MBW7461854.1"/>
    <property type="molecule type" value="Genomic_DNA"/>
</dbReference>
<keyword evidence="3" id="KW-1185">Reference proteome</keyword>
<evidence type="ECO:0000313" key="3">
    <source>
        <dbReference type="Proteomes" id="UP001519887"/>
    </source>
</evidence>
<gene>
    <name evidence="2" type="ORF">K0U00_48170</name>
</gene>